<comment type="similarity">
    <text evidence="2">Belongs to the TM2 family.</text>
</comment>
<keyword evidence="4" id="KW-0732">Signal</keyword>
<evidence type="ECO:0000256" key="7">
    <source>
        <dbReference type="ARBA" id="ARBA00023180"/>
    </source>
</evidence>
<dbReference type="Pfam" id="PF05154">
    <property type="entry name" value="TM2"/>
    <property type="match status" value="1"/>
</dbReference>
<feature type="region of interest" description="Disordered" evidence="8">
    <location>
        <begin position="49"/>
        <end position="102"/>
    </location>
</feature>
<evidence type="ECO:0000256" key="4">
    <source>
        <dbReference type="ARBA" id="ARBA00022729"/>
    </source>
</evidence>
<keyword evidence="3 9" id="KW-0812">Transmembrane</keyword>
<reference evidence="11" key="1">
    <citation type="submission" date="2020-11" db="EMBL/GenBank/DDBJ databases">
        <authorList>
            <person name="Tran Van P."/>
        </authorList>
    </citation>
    <scope>NUCLEOTIDE SEQUENCE</scope>
</reference>
<keyword evidence="5 9" id="KW-1133">Transmembrane helix</keyword>
<name>A0A7R9LRR4_9ACAR</name>
<feature type="domain" description="TM2" evidence="10">
    <location>
        <begin position="188"/>
        <end position="236"/>
    </location>
</feature>
<keyword evidence="6 9" id="KW-0472">Membrane</keyword>
<evidence type="ECO:0000256" key="6">
    <source>
        <dbReference type="ARBA" id="ARBA00023136"/>
    </source>
</evidence>
<dbReference type="PANTHER" id="PTHR21016:SF1">
    <property type="entry name" value="TM2 DOMAIN-CONTAINING PROTEIN 1"/>
    <property type="match status" value="1"/>
</dbReference>
<dbReference type="InterPro" id="IPR007829">
    <property type="entry name" value="TM2"/>
</dbReference>
<evidence type="ECO:0000256" key="1">
    <source>
        <dbReference type="ARBA" id="ARBA00004141"/>
    </source>
</evidence>
<evidence type="ECO:0000256" key="8">
    <source>
        <dbReference type="SAM" id="MobiDB-lite"/>
    </source>
</evidence>
<sequence length="280" mass="31808">MVHLVTNVESTDHSYEVVMRGHQTNDNYFEYFVTRDDYNGMNYAIDGSDRQLPDVYYDSDEDSRDIHNRRHRKRSNDVSIGGDNQLMPSSSATRKADNDPLTPVVTKHVVTNESSAAERTPYHVDCNGLRLGQYRCHKLDVDPETQQPRTCNKKNKAYVNCTLTSGLVCQDTGSENFSMPVDCRHTNGYSYETALLLSIFLGMFGADRFYLGYPALGLLKFCTLGFLFLGQLVDIILIALQIVGPADGSHYVIKYFGPKLDIVSFNENTDIIYENNWYMN</sequence>
<dbReference type="AlphaFoldDB" id="A0A7R9LRR4"/>
<protein>
    <recommendedName>
        <fullName evidence="10">TM2 domain-containing protein</fullName>
    </recommendedName>
</protein>
<proteinExistence type="inferred from homology"/>
<dbReference type="EMBL" id="OC916878">
    <property type="protein sequence ID" value="CAD7645522.1"/>
    <property type="molecule type" value="Genomic_DNA"/>
</dbReference>
<evidence type="ECO:0000256" key="3">
    <source>
        <dbReference type="ARBA" id="ARBA00022692"/>
    </source>
</evidence>
<dbReference type="InterPro" id="IPR050932">
    <property type="entry name" value="TM2D1-3-like"/>
</dbReference>
<keyword evidence="7" id="KW-0325">Glycoprotein</keyword>
<evidence type="ECO:0000256" key="2">
    <source>
        <dbReference type="ARBA" id="ARBA00008284"/>
    </source>
</evidence>
<feature type="transmembrane region" description="Helical" evidence="9">
    <location>
        <begin position="218"/>
        <end position="243"/>
    </location>
</feature>
<evidence type="ECO:0000259" key="10">
    <source>
        <dbReference type="Pfam" id="PF05154"/>
    </source>
</evidence>
<evidence type="ECO:0000313" key="11">
    <source>
        <dbReference type="EMBL" id="CAD7645522.1"/>
    </source>
</evidence>
<gene>
    <name evidence="11" type="ORF">ONB1V03_LOCUS5253</name>
</gene>
<feature type="transmembrane region" description="Helical" evidence="9">
    <location>
        <begin position="188"/>
        <end position="206"/>
    </location>
</feature>
<keyword evidence="12" id="KW-1185">Reference proteome</keyword>
<dbReference type="OrthoDB" id="5804096at2759"/>
<comment type="subcellular location">
    <subcellularLocation>
        <location evidence="1">Membrane</location>
        <topology evidence="1">Multi-pass membrane protein</topology>
    </subcellularLocation>
</comment>
<dbReference type="Proteomes" id="UP000728032">
    <property type="component" value="Unassembled WGS sequence"/>
</dbReference>
<accession>A0A7R9LRR4</accession>
<evidence type="ECO:0000256" key="5">
    <source>
        <dbReference type="ARBA" id="ARBA00022989"/>
    </source>
</evidence>
<evidence type="ECO:0000256" key="9">
    <source>
        <dbReference type="SAM" id="Phobius"/>
    </source>
</evidence>
<organism evidence="11">
    <name type="scientific">Oppiella nova</name>
    <dbReference type="NCBI Taxonomy" id="334625"/>
    <lineage>
        <taxon>Eukaryota</taxon>
        <taxon>Metazoa</taxon>
        <taxon>Ecdysozoa</taxon>
        <taxon>Arthropoda</taxon>
        <taxon>Chelicerata</taxon>
        <taxon>Arachnida</taxon>
        <taxon>Acari</taxon>
        <taxon>Acariformes</taxon>
        <taxon>Sarcoptiformes</taxon>
        <taxon>Oribatida</taxon>
        <taxon>Brachypylina</taxon>
        <taxon>Oppioidea</taxon>
        <taxon>Oppiidae</taxon>
        <taxon>Oppiella</taxon>
    </lineage>
</organism>
<dbReference type="GO" id="GO:0016020">
    <property type="term" value="C:membrane"/>
    <property type="evidence" value="ECO:0007669"/>
    <property type="project" value="UniProtKB-SubCell"/>
</dbReference>
<evidence type="ECO:0000313" key="12">
    <source>
        <dbReference type="Proteomes" id="UP000728032"/>
    </source>
</evidence>
<dbReference type="PANTHER" id="PTHR21016">
    <property type="entry name" value="BETA-AMYLOID BINDING PROTEIN-RELATED"/>
    <property type="match status" value="1"/>
</dbReference>
<dbReference type="EMBL" id="CAJPVJ010002053">
    <property type="protein sequence ID" value="CAG2165715.1"/>
    <property type="molecule type" value="Genomic_DNA"/>
</dbReference>